<evidence type="ECO:0000313" key="7">
    <source>
        <dbReference type="EMBL" id="KAJ4486510.1"/>
    </source>
</evidence>
<reference evidence="7" key="1">
    <citation type="submission" date="2022-08" db="EMBL/GenBank/DDBJ databases">
        <title>A Global Phylogenomic Analysis of the Shiitake Genus Lentinula.</title>
        <authorList>
            <consortium name="DOE Joint Genome Institute"/>
            <person name="Sierra-Patev S."/>
            <person name="Min B."/>
            <person name="Naranjo-Ortiz M."/>
            <person name="Looney B."/>
            <person name="Konkel Z."/>
            <person name="Slot J.C."/>
            <person name="Sakamoto Y."/>
            <person name="Steenwyk J.L."/>
            <person name="Rokas A."/>
            <person name="Carro J."/>
            <person name="Camarero S."/>
            <person name="Ferreira P."/>
            <person name="Molpeceres G."/>
            <person name="Ruiz-Duenas F.J."/>
            <person name="Serrano A."/>
            <person name="Henrissat B."/>
            <person name="Drula E."/>
            <person name="Hughes K.W."/>
            <person name="Mata J.L."/>
            <person name="Ishikawa N.K."/>
            <person name="Vargas-Isla R."/>
            <person name="Ushijima S."/>
            <person name="Smith C.A."/>
            <person name="Ahrendt S."/>
            <person name="Andreopoulos W."/>
            <person name="He G."/>
            <person name="Labutti K."/>
            <person name="Lipzen A."/>
            <person name="Ng V."/>
            <person name="Riley R."/>
            <person name="Sandor L."/>
            <person name="Barry K."/>
            <person name="Martinez A.T."/>
            <person name="Xiao Y."/>
            <person name="Gibbons J.G."/>
            <person name="Terashima K."/>
            <person name="Grigoriev I.V."/>
            <person name="Hibbett D.S."/>
        </authorList>
    </citation>
    <scope>NUCLEOTIDE SEQUENCE</scope>
    <source>
        <strain evidence="7">RHP3577 ss4</strain>
    </source>
</reference>
<dbReference type="Proteomes" id="UP001150217">
    <property type="component" value="Unassembled WGS sequence"/>
</dbReference>
<dbReference type="SMART" id="SM00389">
    <property type="entry name" value="HOX"/>
    <property type="match status" value="1"/>
</dbReference>
<evidence type="ECO:0000256" key="5">
    <source>
        <dbReference type="RuleBase" id="RU000682"/>
    </source>
</evidence>
<sequence length="145" mass="17031">MKHNNRTRNALRPEQLKPLVVILNQTIYPSEHNIAKLSNDTGLTQPEIKNWFYNQRRKLRRKASKLDQTLPQLCQEQWRGISQGHFDPFYRGCTCSSYYAPPMQLLEENKTTLPPIAIMFPDIFNDMYDYTLPPHVRPINLSNSL</sequence>
<keyword evidence="3 4" id="KW-0539">Nucleus</keyword>
<proteinExistence type="predicted"/>
<evidence type="ECO:0000313" key="8">
    <source>
        <dbReference type="Proteomes" id="UP001150217"/>
    </source>
</evidence>
<dbReference type="InterPro" id="IPR001356">
    <property type="entry name" value="HD"/>
</dbReference>
<organism evidence="7 8">
    <name type="scientific">Lentinula lateritia</name>
    <dbReference type="NCBI Taxonomy" id="40482"/>
    <lineage>
        <taxon>Eukaryota</taxon>
        <taxon>Fungi</taxon>
        <taxon>Dikarya</taxon>
        <taxon>Basidiomycota</taxon>
        <taxon>Agaricomycotina</taxon>
        <taxon>Agaricomycetes</taxon>
        <taxon>Agaricomycetidae</taxon>
        <taxon>Agaricales</taxon>
        <taxon>Marasmiineae</taxon>
        <taxon>Omphalotaceae</taxon>
        <taxon>Lentinula</taxon>
    </lineage>
</organism>
<protein>
    <recommendedName>
        <fullName evidence="6">Homeobox domain-containing protein</fullName>
    </recommendedName>
</protein>
<evidence type="ECO:0000259" key="6">
    <source>
        <dbReference type="PROSITE" id="PS50071"/>
    </source>
</evidence>
<comment type="subcellular location">
    <subcellularLocation>
        <location evidence="4 5">Nucleus</location>
    </subcellularLocation>
</comment>
<dbReference type="SUPFAM" id="SSF46689">
    <property type="entry name" value="Homeodomain-like"/>
    <property type="match status" value="1"/>
</dbReference>
<gene>
    <name evidence="7" type="ORF">C8R41DRAFT_838629</name>
</gene>
<feature type="DNA-binding region" description="Homeobox" evidence="4">
    <location>
        <begin position="4"/>
        <end position="63"/>
    </location>
</feature>
<dbReference type="CDD" id="cd00086">
    <property type="entry name" value="homeodomain"/>
    <property type="match status" value="1"/>
</dbReference>
<keyword evidence="8" id="KW-1185">Reference proteome</keyword>
<dbReference type="InterPro" id="IPR009057">
    <property type="entry name" value="Homeodomain-like_sf"/>
</dbReference>
<keyword evidence="1 4" id="KW-0238">DNA-binding</keyword>
<evidence type="ECO:0000256" key="1">
    <source>
        <dbReference type="ARBA" id="ARBA00023125"/>
    </source>
</evidence>
<dbReference type="EMBL" id="JANVFT010000050">
    <property type="protein sequence ID" value="KAJ4486510.1"/>
    <property type="molecule type" value="Genomic_DNA"/>
</dbReference>
<accession>A0ABQ8VBQ2</accession>
<evidence type="ECO:0000256" key="3">
    <source>
        <dbReference type="ARBA" id="ARBA00023242"/>
    </source>
</evidence>
<dbReference type="PROSITE" id="PS50071">
    <property type="entry name" value="HOMEOBOX_2"/>
    <property type="match status" value="1"/>
</dbReference>
<dbReference type="Pfam" id="PF00046">
    <property type="entry name" value="Homeodomain"/>
    <property type="match status" value="1"/>
</dbReference>
<keyword evidence="2 4" id="KW-0371">Homeobox</keyword>
<evidence type="ECO:0000256" key="4">
    <source>
        <dbReference type="PROSITE-ProRule" id="PRU00108"/>
    </source>
</evidence>
<dbReference type="PROSITE" id="PS00027">
    <property type="entry name" value="HOMEOBOX_1"/>
    <property type="match status" value="1"/>
</dbReference>
<dbReference type="InterPro" id="IPR017970">
    <property type="entry name" value="Homeobox_CS"/>
</dbReference>
<name>A0ABQ8VBQ2_9AGAR</name>
<dbReference type="Gene3D" id="1.10.10.60">
    <property type="entry name" value="Homeodomain-like"/>
    <property type="match status" value="1"/>
</dbReference>
<feature type="domain" description="Homeobox" evidence="6">
    <location>
        <begin position="2"/>
        <end position="62"/>
    </location>
</feature>
<evidence type="ECO:0000256" key="2">
    <source>
        <dbReference type="ARBA" id="ARBA00023155"/>
    </source>
</evidence>
<comment type="caution">
    <text evidence="7">The sequence shown here is derived from an EMBL/GenBank/DDBJ whole genome shotgun (WGS) entry which is preliminary data.</text>
</comment>